<accession>A0A4Y2S138</accession>
<name>A0A4Y2S138_ARAVE</name>
<gene>
    <name evidence="1" type="ORF">AVEN_187614_1</name>
</gene>
<keyword evidence="2" id="KW-1185">Reference proteome</keyword>
<dbReference type="OrthoDB" id="7890494at2759"/>
<evidence type="ECO:0000313" key="2">
    <source>
        <dbReference type="Proteomes" id="UP000499080"/>
    </source>
</evidence>
<organism evidence="1 2">
    <name type="scientific">Araneus ventricosus</name>
    <name type="common">Orbweaver spider</name>
    <name type="synonym">Epeira ventricosa</name>
    <dbReference type="NCBI Taxonomy" id="182803"/>
    <lineage>
        <taxon>Eukaryota</taxon>
        <taxon>Metazoa</taxon>
        <taxon>Ecdysozoa</taxon>
        <taxon>Arthropoda</taxon>
        <taxon>Chelicerata</taxon>
        <taxon>Arachnida</taxon>
        <taxon>Araneae</taxon>
        <taxon>Araneomorphae</taxon>
        <taxon>Entelegynae</taxon>
        <taxon>Araneoidea</taxon>
        <taxon>Araneidae</taxon>
        <taxon>Araneus</taxon>
    </lineage>
</organism>
<dbReference type="AlphaFoldDB" id="A0A4Y2S138"/>
<reference evidence="1 2" key="1">
    <citation type="journal article" date="2019" name="Sci. Rep.">
        <title>Orb-weaving spider Araneus ventricosus genome elucidates the spidroin gene catalogue.</title>
        <authorList>
            <person name="Kono N."/>
            <person name="Nakamura H."/>
            <person name="Ohtoshi R."/>
            <person name="Moran D.A.P."/>
            <person name="Shinohara A."/>
            <person name="Yoshida Y."/>
            <person name="Fujiwara M."/>
            <person name="Mori M."/>
            <person name="Tomita M."/>
            <person name="Arakawa K."/>
        </authorList>
    </citation>
    <scope>NUCLEOTIDE SEQUENCE [LARGE SCALE GENOMIC DNA]</scope>
</reference>
<proteinExistence type="predicted"/>
<dbReference type="Proteomes" id="UP000499080">
    <property type="component" value="Unassembled WGS sequence"/>
</dbReference>
<protein>
    <submittedName>
        <fullName evidence="1">Uncharacterized protein</fullName>
    </submittedName>
</protein>
<comment type="caution">
    <text evidence="1">The sequence shown here is derived from an EMBL/GenBank/DDBJ whole genome shotgun (WGS) entry which is preliminary data.</text>
</comment>
<sequence length="96" mass="10858">MVWRGTKNHSDDGYFCTCNVKGKMQISYPNITSAMRPVPHRPGIPFPSPPDTVENIIYSDTVSKIDDDVDVVYDPISDEPKLFTQSELNDLVKKQN</sequence>
<evidence type="ECO:0000313" key="1">
    <source>
        <dbReference type="EMBL" id="GBN81683.1"/>
    </source>
</evidence>
<dbReference type="EMBL" id="BGPR01019356">
    <property type="protein sequence ID" value="GBN81683.1"/>
    <property type="molecule type" value="Genomic_DNA"/>
</dbReference>